<keyword evidence="2" id="KW-1185">Reference proteome</keyword>
<evidence type="ECO:0000313" key="1">
    <source>
        <dbReference type="EMBL" id="KAG2392821.1"/>
    </source>
</evidence>
<evidence type="ECO:0000313" key="2">
    <source>
        <dbReference type="Proteomes" id="UP000816034"/>
    </source>
</evidence>
<sequence>MQVVVQLMDLMSIPIWLRHEDHYHQDEFYLLKLLQQLLRKPKMRTRRAFSMNFEMTNVLGQDFSSIPENEKTYTLHGDLPLHYPCEVKISYTLSCLLISNYGGNCNGILILDLETKKVKTNIKTDKSPSYLFVEEQYNGHTDALIFVCDSTHTVSKFDLGSIMSPTLPVEVGVKSEHFIWQNSSILNPEGITGWNSQLFVCCSRSNTINVLSSKTGLPLYEISLPYSPYGIDFSVDAEYLIVSSDNEQSIVMLQRTISGTDIKWEYRYNNLDICTNLKGLDFAYALTVDKAANHIIVTDDLNTVSIFNNVGTLLKRFTSKYNIKIESPYGACVNELTGELIVCDNGESRVLIFK</sequence>
<proteinExistence type="predicted"/>
<dbReference type="Proteomes" id="UP000816034">
    <property type="component" value="Unassembled WGS sequence"/>
</dbReference>
<dbReference type="InterPro" id="IPR011042">
    <property type="entry name" value="6-blade_b-propeller_TolB-like"/>
</dbReference>
<organism evidence="1 2">
    <name type="scientific">Naegleria lovaniensis</name>
    <name type="common">Amoeba</name>
    <dbReference type="NCBI Taxonomy" id="51637"/>
    <lineage>
        <taxon>Eukaryota</taxon>
        <taxon>Discoba</taxon>
        <taxon>Heterolobosea</taxon>
        <taxon>Tetramitia</taxon>
        <taxon>Eutetramitia</taxon>
        <taxon>Vahlkampfiidae</taxon>
        <taxon>Naegleria</taxon>
    </lineage>
</organism>
<name>A0AA88H2Q4_NAELO</name>
<dbReference type="EMBL" id="PYSW02000004">
    <property type="protein sequence ID" value="KAG2392821.1"/>
    <property type="molecule type" value="Genomic_DNA"/>
</dbReference>
<accession>A0AA88H2Q4</accession>
<reference evidence="1 2" key="1">
    <citation type="journal article" date="2018" name="BMC Genomics">
        <title>The genome of Naegleria lovaniensis, the basis for a comparative approach to unravel pathogenicity factors of the human pathogenic amoeba N. fowleri.</title>
        <authorList>
            <person name="Liechti N."/>
            <person name="Schurch N."/>
            <person name="Bruggmann R."/>
            <person name="Wittwer M."/>
        </authorList>
    </citation>
    <scope>NUCLEOTIDE SEQUENCE [LARGE SCALE GENOMIC DNA]</scope>
    <source>
        <strain evidence="1 2">ATCC 30569</strain>
    </source>
</reference>
<protein>
    <submittedName>
        <fullName evidence="1">Uncharacterized protein</fullName>
    </submittedName>
</protein>
<dbReference type="AlphaFoldDB" id="A0AA88H2Q4"/>
<gene>
    <name evidence="1" type="ORF">C9374_011546</name>
</gene>
<dbReference type="Gene3D" id="2.120.10.30">
    <property type="entry name" value="TolB, C-terminal domain"/>
    <property type="match status" value="1"/>
</dbReference>
<dbReference type="GeneID" id="68104000"/>
<dbReference type="RefSeq" id="XP_044554715.1">
    <property type="nucleotide sequence ID" value="XM_044687213.1"/>
</dbReference>
<comment type="caution">
    <text evidence="1">The sequence shown here is derived from an EMBL/GenBank/DDBJ whole genome shotgun (WGS) entry which is preliminary data.</text>
</comment>
<dbReference type="InterPro" id="IPR011044">
    <property type="entry name" value="Quino_amine_DH_bsu"/>
</dbReference>
<dbReference type="SUPFAM" id="SSF50969">
    <property type="entry name" value="YVTN repeat-like/Quinoprotein amine dehydrogenase"/>
    <property type="match status" value="1"/>
</dbReference>